<reference evidence="2" key="1">
    <citation type="submission" date="2020-11" db="EMBL/GenBank/DDBJ databases">
        <title>Chlorella ohadii genome sequencing and assembly.</title>
        <authorList>
            <person name="Murik O."/>
            <person name="Treves H."/>
            <person name="Kedem I."/>
            <person name="Shotland Y."/>
            <person name="Kaplan A."/>
        </authorList>
    </citation>
    <scope>NUCLEOTIDE SEQUENCE</scope>
    <source>
        <strain evidence="2">1</strain>
    </source>
</reference>
<evidence type="ECO:0000313" key="3">
    <source>
        <dbReference type="Proteomes" id="UP001205105"/>
    </source>
</evidence>
<dbReference type="EMBL" id="JADXDR010000132">
    <property type="protein sequence ID" value="KAI7838210.1"/>
    <property type="molecule type" value="Genomic_DNA"/>
</dbReference>
<accession>A0AAD5DHN5</accession>
<keyword evidence="1" id="KW-0812">Transmembrane</keyword>
<evidence type="ECO:0008006" key="4">
    <source>
        <dbReference type="Google" id="ProtNLM"/>
    </source>
</evidence>
<protein>
    <recommendedName>
        <fullName evidence="4">DUF2834 domain-containing protein</fullName>
    </recommendedName>
</protein>
<dbReference type="AlphaFoldDB" id="A0AAD5DHN5"/>
<name>A0AAD5DHN5_9CHLO</name>
<feature type="transmembrane region" description="Helical" evidence="1">
    <location>
        <begin position="68"/>
        <end position="87"/>
    </location>
</feature>
<feature type="non-terminal residue" evidence="2">
    <location>
        <position position="1"/>
    </location>
</feature>
<proteinExistence type="predicted"/>
<dbReference type="PANTHER" id="PTHR36009">
    <property type="match status" value="1"/>
</dbReference>
<feature type="transmembrane region" description="Helical" evidence="1">
    <location>
        <begin position="23"/>
        <end position="44"/>
    </location>
</feature>
<keyword evidence="3" id="KW-1185">Reference proteome</keyword>
<evidence type="ECO:0000313" key="2">
    <source>
        <dbReference type="EMBL" id="KAI7838210.1"/>
    </source>
</evidence>
<dbReference type="PANTHER" id="PTHR36009:SF3">
    <property type="entry name" value="TRANSMEMBRANE PROTEIN"/>
    <property type="match status" value="1"/>
</dbReference>
<evidence type="ECO:0000256" key="1">
    <source>
        <dbReference type="SAM" id="Phobius"/>
    </source>
</evidence>
<sequence length="134" mass="14129">MGRHEGEQPPAAPGGGAPDTGSLLASLGLWGLWAGLAAYAFLVAPNQTPLRDAYFLEKLVGLGVDDGVTINAIVTNLFLVMGVWPLIYTSLLIPSGKSDNGVPAWPFVTLSYGIGAFGLLPFMALWQPPRQPPK</sequence>
<keyword evidence="1" id="KW-0472">Membrane</keyword>
<organism evidence="2 3">
    <name type="scientific">Chlorella ohadii</name>
    <dbReference type="NCBI Taxonomy" id="2649997"/>
    <lineage>
        <taxon>Eukaryota</taxon>
        <taxon>Viridiplantae</taxon>
        <taxon>Chlorophyta</taxon>
        <taxon>core chlorophytes</taxon>
        <taxon>Trebouxiophyceae</taxon>
        <taxon>Chlorellales</taxon>
        <taxon>Chlorellaceae</taxon>
        <taxon>Chlorella clade</taxon>
        <taxon>Chlorella</taxon>
    </lineage>
</organism>
<dbReference type="Proteomes" id="UP001205105">
    <property type="component" value="Unassembled WGS sequence"/>
</dbReference>
<gene>
    <name evidence="2" type="ORF">COHA_007958</name>
</gene>
<feature type="transmembrane region" description="Helical" evidence="1">
    <location>
        <begin position="107"/>
        <end position="126"/>
    </location>
</feature>
<keyword evidence="1" id="KW-1133">Transmembrane helix</keyword>
<comment type="caution">
    <text evidence="2">The sequence shown here is derived from an EMBL/GenBank/DDBJ whole genome shotgun (WGS) entry which is preliminary data.</text>
</comment>